<keyword evidence="2" id="KW-0238">DNA-binding</keyword>
<organism evidence="5 6">
    <name type="scientific">Luteimicrobium album</name>
    <dbReference type="NCBI Taxonomy" id="1054550"/>
    <lineage>
        <taxon>Bacteria</taxon>
        <taxon>Bacillati</taxon>
        <taxon>Actinomycetota</taxon>
        <taxon>Actinomycetes</taxon>
        <taxon>Micrococcales</taxon>
        <taxon>Luteimicrobium</taxon>
    </lineage>
</organism>
<accession>A0ABQ6I5B6</accession>
<dbReference type="Gene3D" id="1.10.10.60">
    <property type="entry name" value="Homeodomain-like"/>
    <property type="match status" value="2"/>
</dbReference>
<evidence type="ECO:0000313" key="5">
    <source>
        <dbReference type="EMBL" id="GMA25963.1"/>
    </source>
</evidence>
<proteinExistence type="predicted"/>
<comment type="caution">
    <text evidence="5">The sequence shown here is derived from an EMBL/GenBank/DDBJ whole genome shotgun (WGS) entry which is preliminary data.</text>
</comment>
<dbReference type="EMBL" id="BSUK01000001">
    <property type="protein sequence ID" value="GMA25963.1"/>
    <property type="molecule type" value="Genomic_DNA"/>
</dbReference>
<dbReference type="InterPro" id="IPR009057">
    <property type="entry name" value="Homeodomain-like_sf"/>
</dbReference>
<evidence type="ECO:0000259" key="4">
    <source>
        <dbReference type="PROSITE" id="PS01124"/>
    </source>
</evidence>
<evidence type="ECO:0000256" key="1">
    <source>
        <dbReference type="ARBA" id="ARBA00023015"/>
    </source>
</evidence>
<sequence>MVDPLTALLDGPRARGAFLLRASFDPPWSVRVADEAPATVVAVTHGTASFESDAGPRVTLGPGDVVVVPGPVPYTMAHAAGVAPHVVVHPGQVCRAPSGESMTERMTLGLRAWGNALPGEARMLVGTYPLPDATSRRILAGLPPLAVLGPTGAARRLVDVLDDELDRDEPGQEVVLDRVLDLLLVTALRDWFAMPGADRPGWLRAAHDPDVGRALAVIHDDPAHGWTVESLAGQAGMSRAAFARRFRELVGETPLGYLTGVRLALAADLLASSDATLETVARRVGYATPFALSAAFKRVHGLSPQQYRDR</sequence>
<dbReference type="InterPro" id="IPR018060">
    <property type="entry name" value="HTH_AraC"/>
</dbReference>
<dbReference type="SUPFAM" id="SSF46689">
    <property type="entry name" value="Homeodomain-like"/>
    <property type="match status" value="2"/>
</dbReference>
<evidence type="ECO:0000256" key="3">
    <source>
        <dbReference type="ARBA" id="ARBA00023163"/>
    </source>
</evidence>
<dbReference type="InterPro" id="IPR050204">
    <property type="entry name" value="AraC_XylS_family_regulators"/>
</dbReference>
<protein>
    <submittedName>
        <fullName evidence="5">AraC family transcriptional regulator</fullName>
    </submittedName>
</protein>
<feature type="domain" description="HTH araC/xylS-type" evidence="4">
    <location>
        <begin position="212"/>
        <end position="310"/>
    </location>
</feature>
<dbReference type="Pfam" id="PF12852">
    <property type="entry name" value="Cupin_6"/>
    <property type="match status" value="1"/>
</dbReference>
<gene>
    <name evidence="5" type="ORF">GCM10025864_37220</name>
</gene>
<dbReference type="InterPro" id="IPR032783">
    <property type="entry name" value="AraC_lig"/>
</dbReference>
<dbReference type="Pfam" id="PF12833">
    <property type="entry name" value="HTH_18"/>
    <property type="match status" value="1"/>
</dbReference>
<keyword evidence="3" id="KW-0804">Transcription</keyword>
<dbReference type="PROSITE" id="PS00041">
    <property type="entry name" value="HTH_ARAC_FAMILY_1"/>
    <property type="match status" value="1"/>
</dbReference>
<keyword evidence="6" id="KW-1185">Reference proteome</keyword>
<dbReference type="SMART" id="SM00342">
    <property type="entry name" value="HTH_ARAC"/>
    <property type="match status" value="1"/>
</dbReference>
<dbReference type="PANTHER" id="PTHR46796:SF13">
    <property type="entry name" value="HTH-TYPE TRANSCRIPTIONAL ACTIVATOR RHAS"/>
    <property type="match status" value="1"/>
</dbReference>
<dbReference type="PROSITE" id="PS01124">
    <property type="entry name" value="HTH_ARAC_FAMILY_2"/>
    <property type="match status" value="1"/>
</dbReference>
<dbReference type="PANTHER" id="PTHR46796">
    <property type="entry name" value="HTH-TYPE TRANSCRIPTIONAL ACTIVATOR RHAS-RELATED"/>
    <property type="match status" value="1"/>
</dbReference>
<name>A0ABQ6I5B6_9MICO</name>
<dbReference type="InterPro" id="IPR018062">
    <property type="entry name" value="HTH_AraC-typ_CS"/>
</dbReference>
<evidence type="ECO:0000256" key="2">
    <source>
        <dbReference type="ARBA" id="ARBA00023125"/>
    </source>
</evidence>
<keyword evidence="1" id="KW-0805">Transcription regulation</keyword>
<dbReference type="Proteomes" id="UP001157091">
    <property type="component" value="Unassembled WGS sequence"/>
</dbReference>
<evidence type="ECO:0000313" key="6">
    <source>
        <dbReference type="Proteomes" id="UP001157091"/>
    </source>
</evidence>
<reference evidence="6" key="1">
    <citation type="journal article" date="2019" name="Int. J. Syst. Evol. Microbiol.">
        <title>The Global Catalogue of Microorganisms (GCM) 10K type strain sequencing project: providing services to taxonomists for standard genome sequencing and annotation.</title>
        <authorList>
            <consortium name="The Broad Institute Genomics Platform"/>
            <consortium name="The Broad Institute Genome Sequencing Center for Infectious Disease"/>
            <person name="Wu L."/>
            <person name="Ma J."/>
        </authorList>
    </citation>
    <scope>NUCLEOTIDE SEQUENCE [LARGE SCALE GENOMIC DNA]</scope>
    <source>
        <strain evidence="6">NBRC 106348</strain>
    </source>
</reference>